<dbReference type="Pfam" id="PF01738">
    <property type="entry name" value="DLH"/>
    <property type="match status" value="1"/>
</dbReference>
<comment type="caution">
    <text evidence="3">The sequence shown here is derived from an EMBL/GenBank/DDBJ whole genome shotgun (WGS) entry which is preliminary data.</text>
</comment>
<dbReference type="PANTHER" id="PTHR22946:SF4">
    <property type="entry name" value="ESTERASE FRSA"/>
    <property type="match status" value="1"/>
</dbReference>
<evidence type="ECO:0000313" key="3">
    <source>
        <dbReference type="EMBL" id="MFC3658899.1"/>
    </source>
</evidence>
<keyword evidence="4" id="KW-1185">Reference proteome</keyword>
<keyword evidence="3" id="KW-0378">Hydrolase</keyword>
<dbReference type="PANTHER" id="PTHR22946">
    <property type="entry name" value="DIENELACTONE HYDROLASE DOMAIN-CONTAINING PROTEIN-RELATED"/>
    <property type="match status" value="1"/>
</dbReference>
<dbReference type="InterPro" id="IPR029058">
    <property type="entry name" value="AB_hydrolase_fold"/>
</dbReference>
<protein>
    <submittedName>
        <fullName evidence="3">Dienelactone hydrolase family protein</fullName>
        <ecNumber evidence="3">3.1.-.-</ecNumber>
    </submittedName>
</protein>
<accession>A0ABV7UPN5</accession>
<evidence type="ECO:0000256" key="1">
    <source>
        <dbReference type="SAM" id="SignalP"/>
    </source>
</evidence>
<keyword evidence="1" id="KW-0732">Signal</keyword>
<dbReference type="GO" id="GO:0016787">
    <property type="term" value="F:hydrolase activity"/>
    <property type="evidence" value="ECO:0007669"/>
    <property type="project" value="UniProtKB-KW"/>
</dbReference>
<feature type="chain" id="PRO_5045141074" evidence="1">
    <location>
        <begin position="28"/>
        <end position="268"/>
    </location>
</feature>
<reference evidence="4" key="1">
    <citation type="journal article" date="2019" name="Int. J. Syst. Evol. Microbiol.">
        <title>The Global Catalogue of Microorganisms (GCM) 10K type strain sequencing project: providing services to taxonomists for standard genome sequencing and annotation.</title>
        <authorList>
            <consortium name="The Broad Institute Genomics Platform"/>
            <consortium name="The Broad Institute Genome Sequencing Center for Infectious Disease"/>
            <person name="Wu L."/>
            <person name="Ma J."/>
        </authorList>
    </citation>
    <scope>NUCLEOTIDE SEQUENCE [LARGE SCALE GENOMIC DNA]</scope>
    <source>
        <strain evidence="4">KCTC 42211</strain>
    </source>
</reference>
<sequence>MTPFRSRIPRRVALLLALLPLSASVLAAMQSRPVEWSVGDQAFSGVLVYDDASSDPRPGLVMVPDWMGVTDAAVAQAHDVAGDDYVILVADMYGKGVRPRNSDEAQAQVKTLYADPAAMRARAAKAVEVLKAQAGKSPLDASRIGAFGYCFGGSSVLELARSGAQLAGIVTFHGGLSTTTPAKPDAVQTPLLVLNGADDRGTAPDIAGFEKEMDAAGADWTFVNFSGAVHCFALKAANRPPGCVYDPRAAKRAYRMMEGFFEERFGED</sequence>
<organism evidence="3 4">
    <name type="scientific">Luteimonas notoginsengisoli</name>
    <dbReference type="NCBI Taxonomy" id="1578200"/>
    <lineage>
        <taxon>Bacteria</taxon>
        <taxon>Pseudomonadati</taxon>
        <taxon>Pseudomonadota</taxon>
        <taxon>Gammaproteobacteria</taxon>
        <taxon>Lysobacterales</taxon>
        <taxon>Lysobacteraceae</taxon>
        <taxon>Luteimonas</taxon>
    </lineage>
</organism>
<dbReference type="EMBL" id="JBHRYF010000001">
    <property type="protein sequence ID" value="MFC3658899.1"/>
    <property type="molecule type" value="Genomic_DNA"/>
</dbReference>
<dbReference type="Proteomes" id="UP001595724">
    <property type="component" value="Unassembled WGS sequence"/>
</dbReference>
<dbReference type="EC" id="3.1.-.-" evidence="3"/>
<gene>
    <name evidence="3" type="ORF">ACFOM9_02250</name>
</gene>
<evidence type="ECO:0000259" key="2">
    <source>
        <dbReference type="Pfam" id="PF01738"/>
    </source>
</evidence>
<name>A0ABV7UPN5_9GAMM</name>
<feature type="domain" description="Dienelactone hydrolase" evidence="2">
    <location>
        <begin position="47"/>
        <end position="263"/>
    </location>
</feature>
<dbReference type="InterPro" id="IPR050261">
    <property type="entry name" value="FrsA_esterase"/>
</dbReference>
<proteinExistence type="predicted"/>
<dbReference type="Gene3D" id="3.40.50.1820">
    <property type="entry name" value="alpha/beta hydrolase"/>
    <property type="match status" value="1"/>
</dbReference>
<feature type="signal peptide" evidence="1">
    <location>
        <begin position="1"/>
        <end position="27"/>
    </location>
</feature>
<dbReference type="RefSeq" id="WP_386705781.1">
    <property type="nucleotide sequence ID" value="NZ_JBHRYF010000001.1"/>
</dbReference>
<dbReference type="SUPFAM" id="SSF53474">
    <property type="entry name" value="alpha/beta-Hydrolases"/>
    <property type="match status" value="1"/>
</dbReference>
<dbReference type="InterPro" id="IPR002925">
    <property type="entry name" value="Dienelactn_hydro"/>
</dbReference>
<evidence type="ECO:0000313" key="4">
    <source>
        <dbReference type="Proteomes" id="UP001595724"/>
    </source>
</evidence>